<accession>A0A8S2MAR4</accession>
<proteinExistence type="predicted"/>
<dbReference type="Proteomes" id="UP000681720">
    <property type="component" value="Unassembled WGS sequence"/>
</dbReference>
<evidence type="ECO:0000313" key="1">
    <source>
        <dbReference type="EMBL" id="CAF3946678.1"/>
    </source>
</evidence>
<dbReference type="AlphaFoldDB" id="A0A8S2MAR4"/>
<gene>
    <name evidence="1" type="ORF">GIL414_LOCUS8862</name>
</gene>
<dbReference type="EMBL" id="CAJOBJ010002934">
    <property type="protein sequence ID" value="CAF3946678.1"/>
    <property type="molecule type" value="Genomic_DNA"/>
</dbReference>
<comment type="caution">
    <text evidence="1">The sequence shown here is derived from an EMBL/GenBank/DDBJ whole genome shotgun (WGS) entry which is preliminary data.</text>
</comment>
<reference evidence="1" key="1">
    <citation type="submission" date="2021-02" db="EMBL/GenBank/DDBJ databases">
        <authorList>
            <person name="Nowell W R."/>
        </authorList>
    </citation>
    <scope>NUCLEOTIDE SEQUENCE</scope>
</reference>
<organism evidence="1 2">
    <name type="scientific">Rotaria magnacalcarata</name>
    <dbReference type="NCBI Taxonomy" id="392030"/>
    <lineage>
        <taxon>Eukaryota</taxon>
        <taxon>Metazoa</taxon>
        <taxon>Spiralia</taxon>
        <taxon>Gnathifera</taxon>
        <taxon>Rotifera</taxon>
        <taxon>Eurotatoria</taxon>
        <taxon>Bdelloidea</taxon>
        <taxon>Philodinida</taxon>
        <taxon>Philodinidae</taxon>
        <taxon>Rotaria</taxon>
    </lineage>
</organism>
<evidence type="ECO:0000313" key="2">
    <source>
        <dbReference type="Proteomes" id="UP000681720"/>
    </source>
</evidence>
<name>A0A8S2MAR4_9BILA</name>
<protein>
    <submittedName>
        <fullName evidence="1">Uncharacterized protein</fullName>
    </submittedName>
</protein>
<sequence>MAHGEYLMLDYRQGKQWQYEPELSVIRVRPIVFIDINSSINNHTVYVAGGFNINPISYKPYIVPDLQLFNQVTQSWQYITTILNLELTHESSFEHHKLHAIFIYLITITSIPIIESFEPISNDQWESNSDGLEQILSVPDYSSSLPDPLSVLKEENAFECLSKVSLSKMFNRYRRASISRPYFHNWRAARENNRLASKNLLLFLPRLGKRAYEDEQKQDIVFNKQPTERDNDFNDLHVFLLGYLKGKNIDITYEDSTKICLTQSIDNDTIEKILDIFYNMPMSTK</sequence>